<dbReference type="Pfam" id="PF00126">
    <property type="entry name" value="HTH_1"/>
    <property type="match status" value="1"/>
</dbReference>
<organism evidence="6 7">
    <name type="scientific">Biostraticola tofi</name>
    <dbReference type="NCBI Taxonomy" id="466109"/>
    <lineage>
        <taxon>Bacteria</taxon>
        <taxon>Pseudomonadati</taxon>
        <taxon>Pseudomonadota</taxon>
        <taxon>Gammaproteobacteria</taxon>
        <taxon>Enterobacterales</taxon>
        <taxon>Bruguierivoracaceae</taxon>
        <taxon>Biostraticola</taxon>
    </lineage>
</organism>
<dbReference type="InterPro" id="IPR058163">
    <property type="entry name" value="LysR-type_TF_proteobact-type"/>
</dbReference>
<dbReference type="RefSeq" id="WP_131866008.1">
    <property type="nucleotide sequence ID" value="NZ_SMCR01000007.1"/>
</dbReference>
<keyword evidence="2" id="KW-0805">Transcription regulation</keyword>
<evidence type="ECO:0000256" key="3">
    <source>
        <dbReference type="ARBA" id="ARBA00023125"/>
    </source>
</evidence>
<dbReference type="GO" id="GO:0003700">
    <property type="term" value="F:DNA-binding transcription factor activity"/>
    <property type="evidence" value="ECO:0007669"/>
    <property type="project" value="InterPro"/>
</dbReference>
<dbReference type="PANTHER" id="PTHR30537:SF5">
    <property type="entry name" value="HTH-TYPE TRANSCRIPTIONAL ACTIVATOR TTDR-RELATED"/>
    <property type="match status" value="1"/>
</dbReference>
<dbReference type="EMBL" id="SMCR01000007">
    <property type="protein sequence ID" value="TCV94306.1"/>
    <property type="molecule type" value="Genomic_DNA"/>
</dbReference>
<dbReference type="SUPFAM" id="SSF53850">
    <property type="entry name" value="Periplasmic binding protein-like II"/>
    <property type="match status" value="1"/>
</dbReference>
<dbReference type="PRINTS" id="PR00039">
    <property type="entry name" value="HTHLYSR"/>
</dbReference>
<dbReference type="Gene3D" id="1.10.10.10">
    <property type="entry name" value="Winged helix-like DNA-binding domain superfamily/Winged helix DNA-binding domain"/>
    <property type="match status" value="1"/>
</dbReference>
<dbReference type="FunFam" id="1.10.10.10:FF:000001">
    <property type="entry name" value="LysR family transcriptional regulator"/>
    <property type="match status" value="1"/>
</dbReference>
<accession>A0A4R3YPP5</accession>
<dbReference type="Gene3D" id="3.40.190.10">
    <property type="entry name" value="Periplasmic binding protein-like II"/>
    <property type="match status" value="2"/>
</dbReference>
<reference evidence="6 7" key="1">
    <citation type="submission" date="2019-03" db="EMBL/GenBank/DDBJ databases">
        <title>Genomic Encyclopedia of Type Strains, Phase IV (KMG-IV): sequencing the most valuable type-strain genomes for metagenomic binning, comparative biology and taxonomic classification.</title>
        <authorList>
            <person name="Goeker M."/>
        </authorList>
    </citation>
    <scope>NUCLEOTIDE SEQUENCE [LARGE SCALE GENOMIC DNA]</scope>
    <source>
        <strain evidence="6 7">DSM 19580</strain>
    </source>
</reference>
<dbReference type="InterPro" id="IPR000847">
    <property type="entry name" value="LysR_HTH_N"/>
</dbReference>
<dbReference type="GO" id="GO:0003677">
    <property type="term" value="F:DNA binding"/>
    <property type="evidence" value="ECO:0007669"/>
    <property type="project" value="UniProtKB-KW"/>
</dbReference>
<keyword evidence="3 6" id="KW-0238">DNA-binding</keyword>
<dbReference type="InterPro" id="IPR036390">
    <property type="entry name" value="WH_DNA-bd_sf"/>
</dbReference>
<dbReference type="PROSITE" id="PS50931">
    <property type="entry name" value="HTH_LYSR"/>
    <property type="match status" value="1"/>
</dbReference>
<name>A0A4R3YPP5_9GAMM</name>
<dbReference type="SUPFAM" id="SSF46785">
    <property type="entry name" value="Winged helix' DNA-binding domain"/>
    <property type="match status" value="1"/>
</dbReference>
<gene>
    <name evidence="6" type="ORF">EDC52_10746</name>
</gene>
<dbReference type="PANTHER" id="PTHR30537">
    <property type="entry name" value="HTH-TYPE TRANSCRIPTIONAL REGULATOR"/>
    <property type="match status" value="1"/>
</dbReference>
<dbReference type="AlphaFoldDB" id="A0A4R3YPP5"/>
<feature type="domain" description="HTH lysR-type" evidence="5">
    <location>
        <begin position="7"/>
        <end position="64"/>
    </location>
</feature>
<evidence type="ECO:0000256" key="1">
    <source>
        <dbReference type="ARBA" id="ARBA00009437"/>
    </source>
</evidence>
<evidence type="ECO:0000256" key="4">
    <source>
        <dbReference type="ARBA" id="ARBA00023163"/>
    </source>
</evidence>
<comment type="caution">
    <text evidence="6">The sequence shown here is derived from an EMBL/GenBank/DDBJ whole genome shotgun (WGS) entry which is preliminary data.</text>
</comment>
<evidence type="ECO:0000313" key="6">
    <source>
        <dbReference type="EMBL" id="TCV94306.1"/>
    </source>
</evidence>
<comment type="similarity">
    <text evidence="1">Belongs to the LysR transcriptional regulatory family.</text>
</comment>
<dbReference type="InterPro" id="IPR005119">
    <property type="entry name" value="LysR_subst-bd"/>
</dbReference>
<protein>
    <submittedName>
        <fullName evidence="6">DNA-binding transcriptional LysR family regulator</fullName>
    </submittedName>
</protein>
<sequence>MQIEPLPPLNTLVAFECVARYCNFSRAAQELNLTQSAISRQIIQLEEMLGCKLFLRAQRRVLMTPRGEVYALQVRKLLAGISKSTAEVMGWSGMPQVTIACTAAIGSLWLSSRLSSLRLAMPELQLRLKTSDSFADLKSSEFDLAIFYLHEPPAGFQSVALFDEICYPMCSPSCLGRIGRLTCPLDLLNHTLLVQDDPQREWTGWADWFISQGINRFLPAQSWRANSYSFLVQAGIQGDGILLGWEGLVQDKLNRGELMAAHPFKLAAKGKCFLLTPQDRYTRPVIHQVIHWLQSSIQS</sequence>
<evidence type="ECO:0000259" key="5">
    <source>
        <dbReference type="PROSITE" id="PS50931"/>
    </source>
</evidence>
<evidence type="ECO:0000256" key="2">
    <source>
        <dbReference type="ARBA" id="ARBA00023015"/>
    </source>
</evidence>
<dbReference type="InterPro" id="IPR036388">
    <property type="entry name" value="WH-like_DNA-bd_sf"/>
</dbReference>
<keyword evidence="7" id="KW-1185">Reference proteome</keyword>
<evidence type="ECO:0000313" key="7">
    <source>
        <dbReference type="Proteomes" id="UP000295719"/>
    </source>
</evidence>
<proteinExistence type="inferred from homology"/>
<dbReference type="Pfam" id="PF03466">
    <property type="entry name" value="LysR_substrate"/>
    <property type="match status" value="1"/>
</dbReference>
<keyword evidence="4" id="KW-0804">Transcription</keyword>
<dbReference type="Proteomes" id="UP000295719">
    <property type="component" value="Unassembled WGS sequence"/>
</dbReference>
<dbReference type="OrthoDB" id="5526340at2"/>